<keyword evidence="5 7" id="KW-0472">Membrane</keyword>
<dbReference type="InterPro" id="IPR032816">
    <property type="entry name" value="VTT_dom"/>
</dbReference>
<dbReference type="eggNOG" id="ENOG502R8HA">
    <property type="taxonomic scope" value="Eukaryota"/>
</dbReference>
<dbReference type="Pfam" id="PF09335">
    <property type="entry name" value="VTT_dom"/>
    <property type="match status" value="1"/>
</dbReference>
<evidence type="ECO:0000259" key="8">
    <source>
        <dbReference type="Pfam" id="PF09335"/>
    </source>
</evidence>
<dbReference type="AlphaFoldDB" id="K0TL24"/>
<organism evidence="9 10">
    <name type="scientific">Thalassiosira oceanica</name>
    <name type="common">Marine diatom</name>
    <dbReference type="NCBI Taxonomy" id="159749"/>
    <lineage>
        <taxon>Eukaryota</taxon>
        <taxon>Sar</taxon>
        <taxon>Stramenopiles</taxon>
        <taxon>Ochrophyta</taxon>
        <taxon>Bacillariophyta</taxon>
        <taxon>Coscinodiscophyceae</taxon>
        <taxon>Thalassiosirophycidae</taxon>
        <taxon>Thalassiosirales</taxon>
        <taxon>Thalassiosiraceae</taxon>
        <taxon>Thalassiosira</taxon>
    </lineage>
</organism>
<name>K0TL24_THAOC</name>
<comment type="caution">
    <text evidence="9">The sequence shown here is derived from an EMBL/GenBank/DDBJ whole genome shotgun (WGS) entry which is preliminary data.</text>
</comment>
<feature type="transmembrane region" description="Helical" evidence="7">
    <location>
        <begin position="167"/>
        <end position="186"/>
    </location>
</feature>
<evidence type="ECO:0000256" key="4">
    <source>
        <dbReference type="ARBA" id="ARBA00022989"/>
    </source>
</evidence>
<evidence type="ECO:0000256" key="1">
    <source>
        <dbReference type="ARBA" id="ARBA00004651"/>
    </source>
</evidence>
<feature type="domain" description="VTT" evidence="8">
    <location>
        <begin position="184"/>
        <end position="298"/>
    </location>
</feature>
<evidence type="ECO:0000256" key="5">
    <source>
        <dbReference type="ARBA" id="ARBA00023136"/>
    </source>
</evidence>
<reference evidence="9 10" key="1">
    <citation type="journal article" date="2012" name="Genome Biol.">
        <title>Genome and low-iron response of an oceanic diatom adapted to chronic iron limitation.</title>
        <authorList>
            <person name="Lommer M."/>
            <person name="Specht M."/>
            <person name="Roy A.S."/>
            <person name="Kraemer L."/>
            <person name="Andreson R."/>
            <person name="Gutowska M.A."/>
            <person name="Wolf J."/>
            <person name="Bergner S.V."/>
            <person name="Schilhabel M.B."/>
            <person name="Klostermeier U.C."/>
            <person name="Beiko R.G."/>
            <person name="Rosenstiel P."/>
            <person name="Hippler M."/>
            <person name="Laroche J."/>
        </authorList>
    </citation>
    <scope>NUCLEOTIDE SEQUENCE [LARGE SCALE GENOMIC DNA]</scope>
    <source>
        <strain evidence="9 10">CCMP1005</strain>
    </source>
</reference>
<feature type="transmembrane region" description="Helical" evidence="7">
    <location>
        <begin position="317"/>
        <end position="337"/>
    </location>
</feature>
<comment type="subcellular location">
    <subcellularLocation>
        <location evidence="1">Cell membrane</location>
        <topology evidence="1">Multi-pass membrane protein</topology>
    </subcellularLocation>
</comment>
<dbReference type="Proteomes" id="UP000266841">
    <property type="component" value="Unassembled WGS sequence"/>
</dbReference>
<keyword evidence="4 7" id="KW-1133">Transmembrane helix</keyword>
<keyword evidence="3 7" id="KW-0812">Transmembrane</keyword>
<feature type="transmembrane region" description="Helical" evidence="7">
    <location>
        <begin position="277"/>
        <end position="297"/>
    </location>
</feature>
<dbReference type="EMBL" id="AGNL01007164">
    <property type="protein sequence ID" value="EJK71492.1"/>
    <property type="molecule type" value="Genomic_DNA"/>
</dbReference>
<gene>
    <name evidence="9" type="ORF">THAOC_07057</name>
</gene>
<keyword evidence="2" id="KW-1003">Cell membrane</keyword>
<accession>K0TL24</accession>
<evidence type="ECO:0000313" key="10">
    <source>
        <dbReference type="Proteomes" id="UP000266841"/>
    </source>
</evidence>
<dbReference type="OrthoDB" id="166803at2759"/>
<evidence type="ECO:0000256" key="6">
    <source>
        <dbReference type="SAM" id="MobiDB-lite"/>
    </source>
</evidence>
<dbReference type="InterPro" id="IPR015414">
    <property type="entry name" value="TMEM64"/>
</dbReference>
<evidence type="ECO:0000256" key="3">
    <source>
        <dbReference type="ARBA" id="ARBA00022692"/>
    </source>
</evidence>
<evidence type="ECO:0000313" key="9">
    <source>
        <dbReference type="EMBL" id="EJK71492.1"/>
    </source>
</evidence>
<sequence length="348" mass="38302">NSAATWRGWAWGRASAARYDYCTVAEAAVGPIVVLRKLRRHTIATEATEVACGRLRTCCLAFVLATQKDGKNDGKGEEVARTMHVALLWQDSSGGQFWFRAHRQESSLLLRNQQNQQGQAKQKRQTSPGLSSPARYERWPAGSSITSERKIRRPQAPQDKGGARGEAIYAIMFVVWTMTVGVTTPIETAGGAAFPLGRAISLSAVGKIGGAVLQYMLAKYLFSSVARERLKDNEWMDKIKCSFSEHPLGVALIWRFSPLPEFVKNVGPALVETLRTPYQILAILLHGLPFTVLWSCVGNDAAIVARGGNASVWLPKIFAAIQLIGLFVTPTLFGWWLKGLEKTEECNL</sequence>
<protein>
    <recommendedName>
        <fullName evidence="8">VTT domain-containing protein</fullName>
    </recommendedName>
</protein>
<feature type="transmembrane region" description="Helical" evidence="7">
    <location>
        <begin position="198"/>
        <end position="218"/>
    </location>
</feature>
<evidence type="ECO:0000256" key="2">
    <source>
        <dbReference type="ARBA" id="ARBA00022475"/>
    </source>
</evidence>
<feature type="non-terminal residue" evidence="9">
    <location>
        <position position="1"/>
    </location>
</feature>
<proteinExistence type="predicted"/>
<dbReference type="GO" id="GO:0005886">
    <property type="term" value="C:plasma membrane"/>
    <property type="evidence" value="ECO:0007669"/>
    <property type="project" value="UniProtKB-SubCell"/>
</dbReference>
<keyword evidence="10" id="KW-1185">Reference proteome</keyword>
<evidence type="ECO:0000256" key="7">
    <source>
        <dbReference type="SAM" id="Phobius"/>
    </source>
</evidence>
<feature type="region of interest" description="Disordered" evidence="6">
    <location>
        <begin position="113"/>
        <end position="161"/>
    </location>
</feature>
<dbReference type="PANTHER" id="PTHR12677:SF59">
    <property type="entry name" value="GOLGI APPARATUS MEMBRANE PROTEIN TVP38-RELATED"/>
    <property type="match status" value="1"/>
</dbReference>
<dbReference type="PANTHER" id="PTHR12677">
    <property type="entry name" value="GOLGI APPARATUS MEMBRANE PROTEIN TVP38-RELATED"/>
    <property type="match status" value="1"/>
</dbReference>